<dbReference type="Proteomes" id="UP001164761">
    <property type="component" value="Chromosome"/>
</dbReference>
<accession>A0ABY6ZDF8</accession>
<name>A0ABY6ZDF8_9BACL</name>
<protein>
    <recommendedName>
        <fullName evidence="3">LysM domain-containing protein</fullName>
    </recommendedName>
</protein>
<gene>
    <name evidence="1" type="ORF">NZD89_19860</name>
</gene>
<evidence type="ECO:0000313" key="1">
    <source>
        <dbReference type="EMBL" id="WAH40552.1"/>
    </source>
</evidence>
<dbReference type="RefSeq" id="WP_268004451.1">
    <property type="nucleotide sequence ID" value="NZ_BSUT01000001.1"/>
</dbReference>
<reference evidence="1" key="1">
    <citation type="submission" date="2022-08" db="EMBL/GenBank/DDBJ databases">
        <title>Alicyclobacillus fastidiosus DSM 17978, complete genome.</title>
        <authorList>
            <person name="Wang Q."/>
            <person name="Cai R."/>
            <person name="Wang Z."/>
        </authorList>
    </citation>
    <scope>NUCLEOTIDE SEQUENCE</scope>
    <source>
        <strain evidence="1">DSM 17978</strain>
    </source>
</reference>
<keyword evidence="2" id="KW-1185">Reference proteome</keyword>
<evidence type="ECO:0000313" key="2">
    <source>
        <dbReference type="Proteomes" id="UP001164761"/>
    </source>
</evidence>
<dbReference type="EMBL" id="CP104067">
    <property type="protein sequence ID" value="WAH40552.1"/>
    <property type="molecule type" value="Genomic_DNA"/>
</dbReference>
<sequence length="118" mass="12516">MSGHTCYRQDDWVQEKTQLNNQSINLKKQLGEKGFSFGATSNSTGSTTSSTTSVIVKPLTDLGNKLGLDPSALLTSVAQTCGIDASTLQSNLNSGQSLLEVAESHGIDKQQLVQSITN</sequence>
<evidence type="ECO:0008006" key="3">
    <source>
        <dbReference type="Google" id="ProtNLM"/>
    </source>
</evidence>
<proteinExistence type="predicted"/>
<organism evidence="1 2">
    <name type="scientific">Alicyclobacillus fastidiosus</name>
    <dbReference type="NCBI Taxonomy" id="392011"/>
    <lineage>
        <taxon>Bacteria</taxon>
        <taxon>Bacillati</taxon>
        <taxon>Bacillota</taxon>
        <taxon>Bacilli</taxon>
        <taxon>Bacillales</taxon>
        <taxon>Alicyclobacillaceae</taxon>
        <taxon>Alicyclobacillus</taxon>
    </lineage>
</organism>